<dbReference type="SUPFAM" id="SSF56672">
    <property type="entry name" value="DNA/RNA polymerases"/>
    <property type="match status" value="1"/>
</dbReference>
<evidence type="ECO:0000259" key="7">
    <source>
        <dbReference type="PROSITE" id="PS50016"/>
    </source>
</evidence>
<sequence>MSRSTKGSRKVKNHCQACGAADTDRMVSCCHCGSWWHFECVGVNDSIAELDRVFNCPKCQKPSTQVPVDKAPSRKAGSVSSACSSRASRARLELEKLEAQKALAVKRLELQRREQDRKHKEAELLFQQKKAEDEAALEQLQLQLEETVMNESFRLRDIIAQEGGDDEDIRSVGSVESSFSKVRRWRALNSTMAASTEQAPTVPTISETTTTTTTTPARQDGEQQPTSKQGVLEVALAGISLGQSAMEPTLGGLIGRTESTILSTTSRNCTNICQIPPAPLGPSVSSLRTTLEHSNPSTPNFPTVSNVGASLPFNRSLMGIQSRGVHFDNPCGQVSAQFIRTNEVNRSSVDRNSGVVTVADLLGGLHPRQPIPAEFEPGQPGLQQPPARDPELQRRDPEQRSQHGQPHPQVLPVYYGPTPQQLAARHVMTKELPTFSGNPEDWPLFISAYANSTQACGFSDSENLARLQRCLKGHALESVRSRLLLPASVPHVLATLETLYGRPELLIHALLQKIRGVPAPKQDRLDTLIGFGMAVQNLSDHLEAGRHEAHLNNPMLLFELVEKLPAHMKLDWSLYKQRCGEVNIRSFAQYMETLVRAATDVTLQYDPKQQPRLMKEKIGKDKNFCGTHTTEDSAPVTPKVATEDSKRRSSPACLICQNPEHRVKDCSEFRKKTVDERWKTIQQLNLCRLCLGAHGRRPCKIRKQCDTEGCQRRHHPLLHSKQDSSDIKRCTDGSKQGNRDGRPTGNNVQVENKQDQHDPKPSSSKVATNHHFAGKTTLFRIIPVTLHGNNRSVSVYAFLDDGSEKTLVDEEVVKQLGVVGEMQPLCLQWTANVKRTEANSQRVTLEIAGHSSLSRHSLTDVRTVSKLDLPRQSLRYAEISEAFPYLKGLPIADYDNAQPQILIGNDNAHVTSTLKLRDGQPGEPIAAKSRLGWTVYGSSQEKSVDQAHSFHICECQEEDQTLHELVEQFFSVESLGVMQIPPTESEEVQRAHRILKETTKRIGQRFETGLLWKYDRFEFPDSYGMAVRRLQCLERRMRNDPIIGESVTRQISEYQAKGYIHKATREELDEADPRRTWYLPLGVVINPKKPSKIRIFCDAAAKVDGVSLNTMLLKGPDLLRTLLDVLFGFREKRIALCADLKEMFHQIRIHRDDRHAQRLLWREDATQEPEVYLMDVATFGATCSPCSAQYVKNVNAEQYSEAYPAAANAIIRKHYVDDYLDSVDDVEEAVKLALEVKYVHSQGGFHLRNWLSNSKEVLARVGESDPATKKCLQLDKNGSTERVLGMYWRPDEDVFTFSSTLATETKHPTKRQALRVVMSPFDPAGLLCFFLIHGKILIQDLWRAKTDWDQLIPEKLLEKWERWTYLFRYLDQIKIPRSYFPHHSAKDIVSLQLHVYVDASEEAYACVGYLRAVFPDEIKVALVGAKSKVAPLKAHSIPRLELMAAVIGVRLAKSILNGHSLIIEKVSYWSDSKTVLAWINSDHRNYRQFVACRVGEILSKSKAEDWRWVPTKKNVADDATKWGNGPHLSADSRWFRGEEELYLPEELWTTSTYSTNETTDEELRSCLIHRGAIIVQFVEWERYSNWKRLHRTVGHVHRYVRNLRRKVNKEQLHNGPLTQEELVKAEATIFRWIQTERYPDEATALDSVEGKQSNRQVRLEKSSTIRKLSPYLDEAGVIRSDSRIVAAAFASYDTRCPIVLPKDHRVTRMLVAWYHEKYLHANNETVVNEVRQRFHISQLRSLVRNVSKECTTCKVKKSTPAIPRMAPLPVARLQPYVRPFSYVGIDYFGPIAVKVNRSSAKRWVALFTCMTTRAVHLEVVHALSAESCKMAIRRFIARRGAPVEIRSDRGTNFVGSSNELKMEMSTIDRKLAETFTNANTNWVFNPPGAPHMGGAWERLVRSVKTALAAMDTPRTPNEESLATVLAEAESVVNSRPLTYIPLETAQQESLTPNHFLLMSSNGVAQTPKTLADPKQVSRNDWNLCRTLVDQFWRRWVREYLPTIARRTKWFDEVKPIQVDDLVLIVEEKIRNGWIRGRVAELIIGRDGRVRAAVVQTAGGMVHRPVSKLARLDVAASKAGPELPDQPYGSGSCYGSSHRSLITTPTSERPSEDCHSDN</sequence>
<feature type="compositionally biased region" description="Basic and acidic residues" evidence="6">
    <location>
        <begin position="720"/>
        <end position="742"/>
    </location>
</feature>
<dbReference type="InterPro" id="IPR001584">
    <property type="entry name" value="Integrase_cat-core"/>
</dbReference>
<dbReference type="InterPro" id="IPR011011">
    <property type="entry name" value="Znf_FYVE_PHD"/>
</dbReference>
<dbReference type="PANTHER" id="PTHR47331">
    <property type="entry name" value="PHD-TYPE DOMAIN-CONTAINING PROTEIN"/>
    <property type="match status" value="1"/>
</dbReference>
<dbReference type="RefSeq" id="XP_062713259.1">
    <property type="nucleotide sequence ID" value="XM_062857275.1"/>
</dbReference>
<keyword evidence="5" id="KW-0175">Coiled coil</keyword>
<dbReference type="PANTHER" id="PTHR47331:SF1">
    <property type="entry name" value="GAG-LIKE PROTEIN"/>
    <property type="match status" value="1"/>
</dbReference>
<dbReference type="Gene3D" id="2.60.120.650">
    <property type="entry name" value="Cupin"/>
    <property type="match status" value="1"/>
</dbReference>
<dbReference type="InterPro" id="IPR040676">
    <property type="entry name" value="DUF5641"/>
</dbReference>
<dbReference type="PROSITE" id="PS50016">
    <property type="entry name" value="ZF_PHD_2"/>
    <property type="match status" value="1"/>
</dbReference>
<dbReference type="InterPro" id="IPR005312">
    <property type="entry name" value="DUF1759"/>
</dbReference>
<reference evidence="9" key="2">
    <citation type="submission" date="2025-05" db="UniProtKB">
        <authorList>
            <consortium name="EnsemblMetazoa"/>
        </authorList>
    </citation>
    <scope>IDENTIFICATION</scope>
    <source>
        <strain evidence="9">Foshan</strain>
    </source>
</reference>
<evidence type="ECO:0000313" key="10">
    <source>
        <dbReference type="Proteomes" id="UP000069940"/>
    </source>
</evidence>
<proteinExistence type="predicted"/>
<dbReference type="InterPro" id="IPR043128">
    <property type="entry name" value="Rev_trsase/Diguanyl_cyclase"/>
</dbReference>
<feature type="region of interest" description="Disordered" evidence="6">
    <location>
        <begin position="716"/>
        <end position="767"/>
    </location>
</feature>
<organism evidence="9 10">
    <name type="scientific">Aedes albopictus</name>
    <name type="common">Asian tiger mosquito</name>
    <name type="synonym">Stegomyia albopicta</name>
    <dbReference type="NCBI Taxonomy" id="7160"/>
    <lineage>
        <taxon>Eukaryota</taxon>
        <taxon>Metazoa</taxon>
        <taxon>Ecdysozoa</taxon>
        <taxon>Arthropoda</taxon>
        <taxon>Hexapoda</taxon>
        <taxon>Insecta</taxon>
        <taxon>Pterygota</taxon>
        <taxon>Neoptera</taxon>
        <taxon>Endopterygota</taxon>
        <taxon>Diptera</taxon>
        <taxon>Nematocera</taxon>
        <taxon>Culicoidea</taxon>
        <taxon>Culicidae</taxon>
        <taxon>Culicinae</taxon>
        <taxon>Aedini</taxon>
        <taxon>Aedes</taxon>
        <taxon>Stegomyia</taxon>
    </lineage>
</organism>
<keyword evidence="2 4" id="KW-0863">Zinc-finger</keyword>
<dbReference type="SUPFAM" id="SSF53098">
    <property type="entry name" value="Ribonuclease H-like"/>
    <property type="match status" value="1"/>
</dbReference>
<dbReference type="InterPro" id="IPR001965">
    <property type="entry name" value="Znf_PHD"/>
</dbReference>
<dbReference type="InterPro" id="IPR012337">
    <property type="entry name" value="RNaseH-like_sf"/>
</dbReference>
<feature type="region of interest" description="Disordered" evidence="6">
    <location>
        <begin position="367"/>
        <end position="411"/>
    </location>
</feature>
<dbReference type="CDD" id="cd06222">
    <property type="entry name" value="RNase_H_like"/>
    <property type="match status" value="1"/>
</dbReference>
<keyword evidence="1" id="KW-0479">Metal-binding</keyword>
<evidence type="ECO:0000256" key="3">
    <source>
        <dbReference type="ARBA" id="ARBA00022833"/>
    </source>
</evidence>
<protein>
    <recommendedName>
        <fullName evidence="11">Integrase catalytic domain-containing protein</fullName>
    </recommendedName>
</protein>
<feature type="domain" description="PHD-type" evidence="7">
    <location>
        <begin position="12"/>
        <end position="62"/>
    </location>
</feature>
<dbReference type="GeneID" id="134290205"/>
<dbReference type="Pfam" id="PF05380">
    <property type="entry name" value="Peptidase_A17"/>
    <property type="match status" value="1"/>
</dbReference>
<evidence type="ECO:0000256" key="5">
    <source>
        <dbReference type="SAM" id="Coils"/>
    </source>
</evidence>
<dbReference type="InterPro" id="IPR019786">
    <property type="entry name" value="Zinc_finger_PHD-type_CS"/>
</dbReference>
<evidence type="ECO:0000256" key="4">
    <source>
        <dbReference type="PROSITE-ProRule" id="PRU00146"/>
    </source>
</evidence>
<feature type="region of interest" description="Disordered" evidence="6">
    <location>
        <begin position="192"/>
        <end position="228"/>
    </location>
</feature>
<feature type="region of interest" description="Disordered" evidence="6">
    <location>
        <begin position="2079"/>
        <end position="2117"/>
    </location>
</feature>
<dbReference type="Gene3D" id="3.30.420.10">
    <property type="entry name" value="Ribonuclease H-like superfamily/Ribonuclease H"/>
    <property type="match status" value="1"/>
</dbReference>
<dbReference type="CDD" id="cd01644">
    <property type="entry name" value="RT_pepA17"/>
    <property type="match status" value="1"/>
</dbReference>
<dbReference type="InterPro" id="IPR019787">
    <property type="entry name" value="Znf_PHD-finger"/>
</dbReference>
<feature type="compositionally biased region" description="Polar residues" evidence="6">
    <location>
        <begin position="192"/>
        <end position="207"/>
    </location>
</feature>
<evidence type="ECO:0000259" key="8">
    <source>
        <dbReference type="PROSITE" id="PS50994"/>
    </source>
</evidence>
<feature type="compositionally biased region" description="Polar residues" evidence="6">
    <location>
        <begin position="2092"/>
        <end position="2107"/>
    </location>
</feature>
<evidence type="ECO:0008006" key="11">
    <source>
        <dbReference type="Google" id="ProtNLM"/>
    </source>
</evidence>
<dbReference type="InterPro" id="IPR044730">
    <property type="entry name" value="RNase_H-like_dom_plant"/>
</dbReference>
<feature type="compositionally biased region" description="Basic and acidic residues" evidence="6">
    <location>
        <begin position="2108"/>
        <end position="2117"/>
    </location>
</feature>
<dbReference type="SUPFAM" id="SSF57903">
    <property type="entry name" value="FYVE/PHD zinc finger"/>
    <property type="match status" value="1"/>
</dbReference>
<reference evidence="10" key="1">
    <citation type="journal article" date="2015" name="Proc. Natl. Acad. Sci. U.S.A.">
        <title>Genome sequence of the Asian Tiger mosquito, Aedes albopictus, reveals insights into its biology, genetics, and evolution.</title>
        <authorList>
            <person name="Chen X.G."/>
            <person name="Jiang X."/>
            <person name="Gu J."/>
            <person name="Xu M."/>
            <person name="Wu Y."/>
            <person name="Deng Y."/>
            <person name="Zhang C."/>
            <person name="Bonizzoni M."/>
            <person name="Dermauw W."/>
            <person name="Vontas J."/>
            <person name="Armbruster P."/>
            <person name="Huang X."/>
            <person name="Yang Y."/>
            <person name="Zhang H."/>
            <person name="He W."/>
            <person name="Peng H."/>
            <person name="Liu Y."/>
            <person name="Wu K."/>
            <person name="Chen J."/>
            <person name="Lirakis M."/>
            <person name="Topalis P."/>
            <person name="Van Leeuwen T."/>
            <person name="Hall A.B."/>
            <person name="Jiang X."/>
            <person name="Thorpe C."/>
            <person name="Mueller R.L."/>
            <person name="Sun C."/>
            <person name="Waterhouse R.M."/>
            <person name="Yan G."/>
            <person name="Tu Z.J."/>
            <person name="Fang X."/>
            <person name="James A.A."/>
        </authorList>
    </citation>
    <scope>NUCLEOTIDE SEQUENCE [LARGE SCALE GENOMIC DNA]</scope>
    <source>
        <strain evidence="10">Foshan</strain>
    </source>
</reference>
<feature type="compositionally biased region" description="Basic and acidic residues" evidence="6">
    <location>
        <begin position="388"/>
        <end position="401"/>
    </location>
</feature>
<feature type="domain" description="Integrase catalytic" evidence="8">
    <location>
        <begin position="1775"/>
        <end position="1960"/>
    </location>
</feature>
<dbReference type="SMART" id="SM00249">
    <property type="entry name" value="PHD"/>
    <property type="match status" value="1"/>
</dbReference>
<evidence type="ECO:0000256" key="1">
    <source>
        <dbReference type="ARBA" id="ARBA00022723"/>
    </source>
</evidence>
<keyword evidence="3" id="KW-0862">Zinc</keyword>
<dbReference type="Gene3D" id="3.10.10.10">
    <property type="entry name" value="HIV Type 1 Reverse Transcriptase, subunit A, domain 1"/>
    <property type="match status" value="1"/>
</dbReference>
<dbReference type="Proteomes" id="UP000069940">
    <property type="component" value="Unassembled WGS sequence"/>
</dbReference>
<evidence type="ECO:0000256" key="6">
    <source>
        <dbReference type="SAM" id="MobiDB-lite"/>
    </source>
</evidence>
<feature type="region of interest" description="Disordered" evidence="6">
    <location>
        <begin position="625"/>
        <end position="645"/>
    </location>
</feature>
<dbReference type="PROSITE" id="PS50994">
    <property type="entry name" value="INTEGRASE"/>
    <property type="match status" value="1"/>
</dbReference>
<evidence type="ECO:0000313" key="9">
    <source>
        <dbReference type="EnsemblMetazoa" id="AALFPA23_004235.P5079"/>
    </source>
</evidence>
<dbReference type="InterPro" id="IPR008042">
    <property type="entry name" value="Retrotrans_Pao"/>
</dbReference>
<accession>A0ABM1XZ99</accession>
<dbReference type="InterPro" id="IPR043502">
    <property type="entry name" value="DNA/RNA_pol_sf"/>
</dbReference>
<dbReference type="PROSITE" id="PS01359">
    <property type="entry name" value="ZF_PHD_1"/>
    <property type="match status" value="1"/>
</dbReference>
<dbReference type="Pfam" id="PF18701">
    <property type="entry name" value="DUF5641"/>
    <property type="match status" value="1"/>
</dbReference>
<dbReference type="CDD" id="cd15517">
    <property type="entry name" value="PHD_TCF19_like"/>
    <property type="match status" value="1"/>
</dbReference>
<dbReference type="EnsemblMetazoa" id="AALFPA23_004235.R5079">
    <property type="protein sequence ID" value="AALFPA23_004235.P5079"/>
    <property type="gene ID" value="AALFPA23_004235"/>
</dbReference>
<keyword evidence="10" id="KW-1185">Reference proteome</keyword>
<feature type="coiled-coil region" evidence="5">
    <location>
        <begin position="87"/>
        <end position="150"/>
    </location>
</feature>
<dbReference type="Gene3D" id="3.30.70.270">
    <property type="match status" value="1"/>
</dbReference>
<dbReference type="Pfam" id="PF03564">
    <property type="entry name" value="DUF1759"/>
    <property type="match status" value="1"/>
</dbReference>
<name>A0ABM1XZ99_AEDAL</name>
<dbReference type="InterPro" id="IPR036397">
    <property type="entry name" value="RNaseH_sf"/>
</dbReference>
<evidence type="ECO:0000256" key="2">
    <source>
        <dbReference type="ARBA" id="ARBA00022771"/>
    </source>
</evidence>